<evidence type="ECO:0000313" key="10">
    <source>
        <dbReference type="Proteomes" id="UP000198559"/>
    </source>
</evidence>
<keyword evidence="3 6" id="KW-0479">Metal-binding</keyword>
<proteinExistence type="predicted"/>
<dbReference type="Pfam" id="PF00034">
    <property type="entry name" value="Cytochrom_C"/>
    <property type="match status" value="1"/>
</dbReference>
<dbReference type="Proteomes" id="UP000198559">
    <property type="component" value="Unassembled WGS sequence"/>
</dbReference>
<protein>
    <submittedName>
        <fullName evidence="9">Cytochrome C</fullName>
    </submittedName>
</protein>
<dbReference type="AlphaFoldDB" id="A0A1H6KFW9"/>
<keyword evidence="5 6" id="KW-0408">Iron</keyword>
<dbReference type="EMBL" id="CVUD02000109">
    <property type="protein sequence ID" value="SEH72160.1"/>
    <property type="molecule type" value="Genomic_DNA"/>
</dbReference>
<dbReference type="GO" id="GO:0046872">
    <property type="term" value="F:metal ion binding"/>
    <property type="evidence" value="ECO:0007669"/>
    <property type="project" value="UniProtKB-KW"/>
</dbReference>
<dbReference type="PANTHER" id="PTHR33751">
    <property type="entry name" value="CBB3-TYPE CYTOCHROME C OXIDASE SUBUNIT FIXP"/>
    <property type="match status" value="1"/>
</dbReference>
<keyword evidence="4" id="KW-0249">Electron transport</keyword>
<dbReference type="STRING" id="235205.BAZSYMB_SCAFFOLD00003_35"/>
<accession>A0A1H6KFW9</accession>
<organism evidence="9 10">
    <name type="scientific">Bathymodiolus azoricus thioautotrophic gill symbiont</name>
    <dbReference type="NCBI Taxonomy" id="235205"/>
    <lineage>
        <taxon>Bacteria</taxon>
        <taxon>Pseudomonadati</taxon>
        <taxon>Pseudomonadota</taxon>
        <taxon>Gammaproteobacteria</taxon>
        <taxon>sulfur-oxidizing symbionts</taxon>
    </lineage>
</organism>
<dbReference type="GO" id="GO:0009055">
    <property type="term" value="F:electron transfer activity"/>
    <property type="evidence" value="ECO:0007669"/>
    <property type="project" value="InterPro"/>
</dbReference>
<evidence type="ECO:0000256" key="6">
    <source>
        <dbReference type="PROSITE-ProRule" id="PRU00433"/>
    </source>
</evidence>
<feature type="domain" description="Cytochrome c" evidence="8">
    <location>
        <begin position="21"/>
        <end position="99"/>
    </location>
</feature>
<evidence type="ECO:0000313" key="9">
    <source>
        <dbReference type="EMBL" id="SEH72160.1"/>
    </source>
</evidence>
<gene>
    <name evidence="9" type="ORF">BAZSYMB_SCAFFOLD00003_35</name>
</gene>
<evidence type="ECO:0000256" key="1">
    <source>
        <dbReference type="ARBA" id="ARBA00022448"/>
    </source>
</evidence>
<dbReference type="GO" id="GO:0020037">
    <property type="term" value="F:heme binding"/>
    <property type="evidence" value="ECO:0007669"/>
    <property type="project" value="InterPro"/>
</dbReference>
<dbReference type="PANTHER" id="PTHR33751:SF9">
    <property type="entry name" value="CYTOCHROME C4"/>
    <property type="match status" value="1"/>
</dbReference>
<dbReference type="Gene3D" id="1.10.760.10">
    <property type="entry name" value="Cytochrome c-like domain"/>
    <property type="match status" value="1"/>
</dbReference>
<dbReference type="InterPro" id="IPR050597">
    <property type="entry name" value="Cytochrome_c_Oxidase_Subunit"/>
</dbReference>
<feature type="chain" id="PRO_5011725784" evidence="7">
    <location>
        <begin position="25"/>
        <end position="99"/>
    </location>
</feature>
<keyword evidence="2 6" id="KW-0349">Heme</keyword>
<evidence type="ECO:0000256" key="5">
    <source>
        <dbReference type="ARBA" id="ARBA00023004"/>
    </source>
</evidence>
<evidence type="ECO:0000256" key="7">
    <source>
        <dbReference type="SAM" id="SignalP"/>
    </source>
</evidence>
<evidence type="ECO:0000256" key="2">
    <source>
        <dbReference type="ARBA" id="ARBA00022617"/>
    </source>
</evidence>
<evidence type="ECO:0000256" key="4">
    <source>
        <dbReference type="ARBA" id="ARBA00022982"/>
    </source>
</evidence>
<keyword evidence="7" id="KW-0732">Signal</keyword>
<keyword evidence="1" id="KW-0813">Transport</keyword>
<dbReference type="RefSeq" id="WP_202776163.1">
    <property type="nucleotide sequence ID" value="NZ_CAESAP020000282.1"/>
</dbReference>
<dbReference type="InterPro" id="IPR036909">
    <property type="entry name" value="Cyt_c-like_dom_sf"/>
</dbReference>
<dbReference type="SUPFAM" id="SSF46626">
    <property type="entry name" value="Cytochrome c"/>
    <property type="match status" value="1"/>
</dbReference>
<reference evidence="10" key="1">
    <citation type="submission" date="2016-06" db="EMBL/GenBank/DDBJ databases">
        <authorList>
            <person name="Petersen J."/>
            <person name="Sayavedra L."/>
        </authorList>
    </citation>
    <scope>NUCLEOTIDE SEQUENCE [LARGE SCALE GENOMIC DNA]</scope>
    <source>
        <strain evidence="10">BazSymB</strain>
    </source>
</reference>
<sequence length="99" mass="10285">MFSTGKKVLVIVATVISMSSLVQADGKAAYAAGGCAACHGANGKSAIPIYPHLAGQQASYIVKQLKDFQSGARKDPTMSSMAALAKGKEQEIADWLAKQ</sequence>
<evidence type="ECO:0000259" key="8">
    <source>
        <dbReference type="PROSITE" id="PS51007"/>
    </source>
</evidence>
<dbReference type="InterPro" id="IPR009056">
    <property type="entry name" value="Cyt_c-like_dom"/>
</dbReference>
<dbReference type="PROSITE" id="PS51007">
    <property type="entry name" value="CYTC"/>
    <property type="match status" value="1"/>
</dbReference>
<evidence type="ECO:0000256" key="3">
    <source>
        <dbReference type="ARBA" id="ARBA00022723"/>
    </source>
</evidence>
<feature type="signal peptide" evidence="7">
    <location>
        <begin position="1"/>
        <end position="24"/>
    </location>
</feature>
<name>A0A1H6KFW9_9GAMM</name>